<reference evidence="3 4" key="1">
    <citation type="journal article" date="2014" name="Int. J. Syst. Evol. Microbiol.">
        <title>Complete genome sequence of Corynebacterium casei LMG S-19264T (=DSM 44701T), isolated from a smear-ripened cheese.</title>
        <authorList>
            <consortium name="US DOE Joint Genome Institute (JGI-PGF)"/>
            <person name="Walter F."/>
            <person name="Albersmeier A."/>
            <person name="Kalinowski J."/>
            <person name="Ruckert C."/>
        </authorList>
    </citation>
    <scope>NUCLEOTIDE SEQUENCE [LARGE SCALE GENOMIC DNA]</scope>
    <source>
        <strain evidence="3 4">CGMCC 1.12925</strain>
    </source>
</reference>
<dbReference type="InterPro" id="IPR021255">
    <property type="entry name" value="DUF2807"/>
</dbReference>
<dbReference type="EMBL" id="BMGL01000002">
    <property type="protein sequence ID" value="GGE04543.1"/>
    <property type="molecule type" value="Genomic_DNA"/>
</dbReference>
<evidence type="ECO:0000259" key="2">
    <source>
        <dbReference type="Pfam" id="PF10988"/>
    </source>
</evidence>
<dbReference type="Proteomes" id="UP000599688">
    <property type="component" value="Unassembled WGS sequence"/>
</dbReference>
<keyword evidence="1" id="KW-0732">Signal</keyword>
<organism evidence="3 4">
    <name type="scientific">Psychroflexus salis</name>
    <dbReference type="NCBI Taxonomy" id="1526574"/>
    <lineage>
        <taxon>Bacteria</taxon>
        <taxon>Pseudomonadati</taxon>
        <taxon>Bacteroidota</taxon>
        <taxon>Flavobacteriia</taxon>
        <taxon>Flavobacteriales</taxon>
        <taxon>Flavobacteriaceae</taxon>
        <taxon>Psychroflexus</taxon>
    </lineage>
</organism>
<evidence type="ECO:0000313" key="3">
    <source>
        <dbReference type="EMBL" id="GGE04543.1"/>
    </source>
</evidence>
<accession>A0A916ZN71</accession>
<gene>
    <name evidence="3" type="ORF">GCM10010831_02660</name>
</gene>
<comment type="caution">
    <text evidence="3">The sequence shown here is derived from an EMBL/GenBank/DDBJ whole genome shotgun (WGS) entry which is preliminary data.</text>
</comment>
<evidence type="ECO:0000256" key="1">
    <source>
        <dbReference type="SAM" id="SignalP"/>
    </source>
</evidence>
<name>A0A916ZN71_9FLAO</name>
<feature type="domain" description="Putative auto-transporter adhesin head GIN" evidence="2">
    <location>
        <begin position="41"/>
        <end position="233"/>
    </location>
</feature>
<dbReference type="Gene3D" id="2.160.20.120">
    <property type="match status" value="1"/>
</dbReference>
<keyword evidence="4" id="KW-1185">Reference proteome</keyword>
<dbReference type="AlphaFoldDB" id="A0A916ZN71"/>
<protein>
    <recommendedName>
        <fullName evidence="2">Putative auto-transporter adhesin head GIN domain-containing protein</fullName>
    </recommendedName>
</protein>
<feature type="signal peptide" evidence="1">
    <location>
        <begin position="1"/>
        <end position="21"/>
    </location>
</feature>
<proteinExistence type="predicted"/>
<dbReference type="Pfam" id="PF10988">
    <property type="entry name" value="DUF2807"/>
    <property type="match status" value="1"/>
</dbReference>
<evidence type="ECO:0000313" key="4">
    <source>
        <dbReference type="Proteomes" id="UP000599688"/>
    </source>
</evidence>
<feature type="chain" id="PRO_5037794002" description="Putative auto-transporter adhesin head GIN domain-containing protein" evidence="1">
    <location>
        <begin position="22"/>
        <end position="251"/>
    </location>
</feature>
<sequence>MIKKITSLFLLFCICSCSPDAIEDCFTSAGNKETREIELAAFDKITIRKNIELQITYSENQQISIEAGSKKLNDIILNLKEDHLEIKANDLCASGFKNPPYIIHLKTPNLKEIRNSSQFKVQSKNTLHFDELTLISENYNDNSALAIGDFNLDLNTNELFISHAGISDFYLKGTSNYLNIGFYTGSGRIFGESLVANKIDIYHRGFGDVHVFPIEEISGELLSTGNLILHNNPMHIDVDRLLTGQIIFKNE</sequence>
<dbReference type="RefSeq" id="WP_188404968.1">
    <property type="nucleotide sequence ID" value="NZ_BMGL01000002.1"/>
</dbReference>